<dbReference type="EMBL" id="CAJOBF010000596">
    <property type="protein sequence ID" value="CAF3841421.1"/>
    <property type="molecule type" value="Genomic_DNA"/>
</dbReference>
<keyword evidence="3" id="KW-0378">Hydrolase</keyword>
<dbReference type="InterPro" id="IPR045063">
    <property type="entry name" value="Dynamin_N"/>
</dbReference>
<evidence type="ECO:0000256" key="4">
    <source>
        <dbReference type="ARBA" id="ARBA00022807"/>
    </source>
</evidence>
<dbReference type="Gene3D" id="2.40.40.10">
    <property type="entry name" value="RlpA-like domain"/>
    <property type="match status" value="1"/>
</dbReference>
<keyword evidence="4" id="KW-0788">Thiol protease</keyword>
<keyword evidence="5" id="KW-0865">Zymogen</keyword>
<dbReference type="InterPro" id="IPR013201">
    <property type="entry name" value="Prot_inhib_I29"/>
</dbReference>
<feature type="coiled-coil region" evidence="8">
    <location>
        <begin position="16"/>
        <end position="47"/>
    </location>
</feature>
<dbReference type="SMART" id="SM00220">
    <property type="entry name" value="S_TKc"/>
    <property type="match status" value="1"/>
</dbReference>
<dbReference type="Pfam" id="PF13920">
    <property type="entry name" value="zf-C3HC4_3"/>
    <property type="match status" value="1"/>
</dbReference>
<dbReference type="SMART" id="SM00270">
    <property type="entry name" value="ChtBD1"/>
    <property type="match status" value="4"/>
</dbReference>
<dbReference type="GO" id="GO:0004672">
    <property type="term" value="F:protein kinase activity"/>
    <property type="evidence" value="ECO:0007669"/>
    <property type="project" value="InterPro"/>
</dbReference>
<dbReference type="CDD" id="cd00180">
    <property type="entry name" value="PKc"/>
    <property type="match status" value="1"/>
</dbReference>
<evidence type="ECO:0000313" key="11">
    <source>
        <dbReference type="EMBL" id="CAF3841421.1"/>
    </source>
</evidence>
<dbReference type="InterPro" id="IPR025660">
    <property type="entry name" value="Pept_his_AS"/>
</dbReference>
<dbReference type="PROSITE" id="PS00640">
    <property type="entry name" value="THIOL_PROTEASE_ASN"/>
    <property type="match status" value="1"/>
</dbReference>
<dbReference type="InterPro" id="IPR000169">
    <property type="entry name" value="Pept_cys_AS"/>
</dbReference>
<dbReference type="Gene3D" id="3.40.50.300">
    <property type="entry name" value="P-loop containing nucleotide triphosphate hydrolases"/>
    <property type="match status" value="1"/>
</dbReference>
<evidence type="ECO:0000259" key="9">
    <source>
        <dbReference type="PROSITE" id="PS50011"/>
    </source>
</evidence>
<feature type="disulfide bond" evidence="7">
    <location>
        <begin position="1053"/>
        <end position="1067"/>
    </location>
</feature>
<evidence type="ECO:0000256" key="8">
    <source>
        <dbReference type="SAM" id="Coils"/>
    </source>
</evidence>
<gene>
    <name evidence="11" type="ORF">UXM345_LOCUS7250</name>
</gene>
<dbReference type="SMART" id="SM00848">
    <property type="entry name" value="Inhibitor_I29"/>
    <property type="match status" value="1"/>
</dbReference>
<name>A0A819DYN4_9BILA</name>
<dbReference type="InterPro" id="IPR036908">
    <property type="entry name" value="RlpA-like_sf"/>
</dbReference>
<dbReference type="GO" id="GO:0005524">
    <property type="term" value="F:ATP binding"/>
    <property type="evidence" value="ECO:0007669"/>
    <property type="project" value="InterPro"/>
</dbReference>
<dbReference type="SUPFAM" id="SSF52540">
    <property type="entry name" value="P-loop containing nucleoside triphosphate hydrolases"/>
    <property type="match status" value="1"/>
</dbReference>
<dbReference type="Pfam" id="PF08246">
    <property type="entry name" value="Inhibitor_I29"/>
    <property type="match status" value="1"/>
</dbReference>
<evidence type="ECO:0000256" key="3">
    <source>
        <dbReference type="ARBA" id="ARBA00022801"/>
    </source>
</evidence>
<proteinExistence type="inferred from homology"/>
<dbReference type="SUPFAM" id="SSF50685">
    <property type="entry name" value="Barwin-like endoglucanases"/>
    <property type="match status" value="1"/>
</dbReference>
<dbReference type="SUPFAM" id="SSF54001">
    <property type="entry name" value="Cysteine proteinases"/>
    <property type="match status" value="1"/>
</dbReference>
<dbReference type="InterPro" id="IPR000668">
    <property type="entry name" value="Peptidase_C1A_C"/>
</dbReference>
<dbReference type="CDD" id="cd02248">
    <property type="entry name" value="Peptidase_C1A"/>
    <property type="match status" value="1"/>
</dbReference>
<dbReference type="PROSITE" id="PS00639">
    <property type="entry name" value="THIOL_PROTEASE_HIS"/>
    <property type="match status" value="1"/>
</dbReference>
<dbReference type="Pfam" id="PF00069">
    <property type="entry name" value="Pkinase"/>
    <property type="match status" value="1"/>
</dbReference>
<dbReference type="CDD" id="cd00035">
    <property type="entry name" value="ChtBD1"/>
    <property type="match status" value="2"/>
</dbReference>
<keyword evidence="2" id="KW-0645">Protease</keyword>
<dbReference type="InterPro" id="IPR013128">
    <property type="entry name" value="Peptidase_C1A"/>
</dbReference>
<dbReference type="InterPro" id="IPR000719">
    <property type="entry name" value="Prot_kinase_dom"/>
</dbReference>
<dbReference type="Proteomes" id="UP000663842">
    <property type="component" value="Unassembled WGS sequence"/>
</dbReference>
<evidence type="ECO:0000256" key="2">
    <source>
        <dbReference type="ARBA" id="ARBA00022670"/>
    </source>
</evidence>
<evidence type="ECO:0000313" key="12">
    <source>
        <dbReference type="Proteomes" id="UP000663842"/>
    </source>
</evidence>
<dbReference type="GO" id="GO:0008061">
    <property type="term" value="F:chitin binding"/>
    <property type="evidence" value="ECO:0007669"/>
    <property type="project" value="UniProtKB-UniRule"/>
</dbReference>
<dbReference type="Pfam" id="PF00350">
    <property type="entry name" value="Dynamin_N"/>
    <property type="match status" value="1"/>
</dbReference>
<dbReference type="PROSITE" id="PS50011">
    <property type="entry name" value="PROTEIN_KINASE_DOM"/>
    <property type="match status" value="1"/>
</dbReference>
<organism evidence="11 12">
    <name type="scientific">Rotaria magnacalcarata</name>
    <dbReference type="NCBI Taxonomy" id="392030"/>
    <lineage>
        <taxon>Eukaryota</taxon>
        <taxon>Metazoa</taxon>
        <taxon>Spiralia</taxon>
        <taxon>Gnathifera</taxon>
        <taxon>Rotifera</taxon>
        <taxon>Eurotatoria</taxon>
        <taxon>Bdelloidea</taxon>
        <taxon>Philodinida</taxon>
        <taxon>Philodinidae</taxon>
        <taxon>Rotaria</taxon>
    </lineage>
</organism>
<dbReference type="PROSITE" id="PS00139">
    <property type="entry name" value="THIOL_PROTEASE_CYS"/>
    <property type="match status" value="1"/>
</dbReference>
<dbReference type="PRINTS" id="PR00705">
    <property type="entry name" value="PAPAIN"/>
</dbReference>
<feature type="domain" description="Chitin-binding type-1" evidence="10">
    <location>
        <begin position="1040"/>
        <end position="1082"/>
    </location>
</feature>
<sequence length="1547" mass="172367">MISSDNIPIQASLAWASQFKTDVNQTAQEFQQLRQELLQNLQSIQSRTTTFGSQRSSSTVMLDDSTDEEERFQQVSDDIIQEHAIARQPALTVFGANSSGKTSFIQRFLGIGNILPSGIGPVTARIVELTYAPGNQACFRVYKTIEKLLIEHEGNLSSFFSNNQQPDWESITNILSPHVKRPTDINEKTKEFNEWAKCFVEVCLPSDILSLGIDIYDTPGFLSDNREQILTDNLHELVKRIKPTLLFLYDNATISDTDKSCFLAMKNALGSMERVSVFFLNTKADCTSIANDYLLDDDPENVPLDLFENTLHEKKQRCYELLLRRREMASEVLGRLPDSVDESTCFDICTIPSDYDPWEVYTNMINTAAFRRIVQFAVEVYSTPTFTLARDILMTVDDFFDYPISTTPRSAHQWDSLRKEALEWGQMFFDEYKTLSPTLTDDMTRNMLKILEERKPEIIRQAALITRTNDPIDTLLEDHSKTIRNYIRLAVQEQVIKVAANNTIIAKRDEVKAFIKNHLQRQRGVRKNELLTIAQRQVLSEISVEVLEHTTLFNSLLDNIVKLPLRLRRFFLSLPTRISAYGKEMYNRFNHAAIKNDADLVYKLLDAMDDYATLSNEANRKTFADYSAVELAKHGGIRPVLGEQIGMGGFFTVHTAQWGTETNLAVKKLIHSSAETNQMVALEAHYHRIVTRLCSDGHIVPLLHVYENNIANNQSELWLIMPRYSMSLRDYLIKNIHQMHFSRTVSFALSIATSLAKLHHLEIVHRDIKSSNIMLDDNEQCYIIDFGTAKSALYNKTILGTFPLPPEIVAAYLQQHTGFVTYDGAAADIYSFGLLLYEMLPKSSYQQLDINALPNVKQLLLAQAQSKAHLQVYIDQILACLGPIPAKRPRADDLVVIFQSIPPTIEIKLCMSCEERERTVRFLPCQHKVMCEQCWQQWRTLNNTKVECILSGNCLVSGYCGVGQCCSAFGACGSGAQYCGGGGSSYLGWSGSGSLYVANDCRLVGCRTGGCCSAYGHCGQSIEYCGGGGGTVFVAPAPVQNQCGITGCPGGSCCSQQGQCGNTAAYCATVTYNNCGATSCGVGLCCTRYGYCDRIGPYCGYKKSGSQSEPVSLEGEFKGEATYYNETKAGSQYSTCGIERGISLDENNQTIYSAALNQAQFDPFTLQGIPSSNPICQKKAVVKGPVGEIIVRFIDRCPDCKANDIGLTQNAFIAVAGELGKGRTPVVCCTLSRDVTLTQKWKLWKDTHNKHYSNVEEHLRRIVWENNLKIVEEHNLQADLGVHTYWLEMNKYADLTVDEFVKVLNGFNGKMQEKHNQDHQTFTSDPNVELPDTVDWRQKGDVVHVKDQGQCGSCWAFSAVGSIESANAIKTGELVALSEQQLVDCSGKQGNMGCNGGLMDQAFEYVKEAGGIETEGSYPYEAIDKTCVFNTSKVVVKVCGFIDIASEDEKALQQAVATIGPMSVAIDASHSSFQLYKNGVYNEPACSQTQLDHGVLAIGYGKDSGKDYWLVKNSWGTSWGAKGYIKMTRNKKNQCGIATMASYPIIC</sequence>
<comment type="similarity">
    <text evidence="1">Belongs to the peptidase C1 family.</text>
</comment>
<dbReference type="Gene3D" id="1.10.510.10">
    <property type="entry name" value="Transferase(Phosphotransferase) domain 1"/>
    <property type="match status" value="1"/>
</dbReference>
<dbReference type="GO" id="GO:0008234">
    <property type="term" value="F:cysteine-type peptidase activity"/>
    <property type="evidence" value="ECO:0007669"/>
    <property type="project" value="UniProtKB-KW"/>
</dbReference>
<comment type="caution">
    <text evidence="7">Lacks conserved residue(s) required for the propagation of feature annotation.</text>
</comment>
<dbReference type="PROSITE" id="PS00026">
    <property type="entry name" value="CHIT_BIND_I_1"/>
    <property type="match status" value="2"/>
</dbReference>
<evidence type="ECO:0000256" key="1">
    <source>
        <dbReference type="ARBA" id="ARBA00008455"/>
    </source>
</evidence>
<reference evidence="11" key="1">
    <citation type="submission" date="2021-02" db="EMBL/GenBank/DDBJ databases">
        <authorList>
            <person name="Nowell W R."/>
        </authorList>
    </citation>
    <scope>NUCLEOTIDE SEQUENCE</scope>
</reference>
<feature type="disulfide bond" evidence="7">
    <location>
        <begin position="1048"/>
        <end position="1060"/>
    </location>
</feature>
<dbReference type="SMART" id="SM00645">
    <property type="entry name" value="Pept_C1"/>
    <property type="match status" value="1"/>
</dbReference>
<dbReference type="InterPro" id="IPR013083">
    <property type="entry name" value="Znf_RING/FYVE/PHD"/>
</dbReference>
<evidence type="ECO:0000259" key="10">
    <source>
        <dbReference type="PROSITE" id="PS50941"/>
    </source>
</evidence>
<dbReference type="CDD" id="cd22191">
    <property type="entry name" value="DPBB_RlpA_EXP_N-like"/>
    <property type="match status" value="1"/>
</dbReference>
<dbReference type="InterPro" id="IPR018371">
    <property type="entry name" value="Chitin-binding_1_CS"/>
</dbReference>
<dbReference type="InterPro" id="IPR027417">
    <property type="entry name" value="P-loop_NTPase"/>
</dbReference>
<feature type="domain" description="Protein kinase" evidence="9">
    <location>
        <begin position="639"/>
        <end position="905"/>
    </location>
</feature>
<dbReference type="InterPro" id="IPR011009">
    <property type="entry name" value="Kinase-like_dom_sf"/>
</dbReference>
<dbReference type="InterPro" id="IPR001002">
    <property type="entry name" value="Chitin-bd_1"/>
</dbReference>
<keyword evidence="8" id="KW-0175">Coiled coil</keyword>
<dbReference type="InterPro" id="IPR008271">
    <property type="entry name" value="Ser/Thr_kinase_AS"/>
</dbReference>
<dbReference type="FunFam" id="3.90.70.10:FF:000006">
    <property type="entry name" value="Cathepsin S"/>
    <property type="match status" value="1"/>
</dbReference>
<keyword evidence="6 7" id="KW-1015">Disulfide bond</keyword>
<evidence type="ECO:0000256" key="7">
    <source>
        <dbReference type="PROSITE-ProRule" id="PRU00261"/>
    </source>
</evidence>
<evidence type="ECO:0000256" key="5">
    <source>
        <dbReference type="ARBA" id="ARBA00023145"/>
    </source>
</evidence>
<dbReference type="InterPro" id="IPR038765">
    <property type="entry name" value="Papain-like_cys_pep_sf"/>
</dbReference>
<dbReference type="Gene3D" id="3.30.40.10">
    <property type="entry name" value="Zinc/RING finger domain, C3HC4 (zinc finger)"/>
    <property type="match status" value="1"/>
</dbReference>
<dbReference type="Pfam" id="PF00112">
    <property type="entry name" value="Peptidase_C1"/>
    <property type="match status" value="1"/>
</dbReference>
<dbReference type="PROSITE" id="PS00108">
    <property type="entry name" value="PROTEIN_KINASE_ST"/>
    <property type="match status" value="1"/>
</dbReference>
<comment type="caution">
    <text evidence="11">The sequence shown here is derived from an EMBL/GenBank/DDBJ whole genome shotgun (WGS) entry which is preliminary data.</text>
</comment>
<keyword evidence="7" id="KW-0147">Chitin-binding</keyword>
<accession>A0A819DYN4</accession>
<dbReference type="InterPro" id="IPR025661">
    <property type="entry name" value="Pept_asp_AS"/>
</dbReference>
<dbReference type="SUPFAM" id="SSF56112">
    <property type="entry name" value="Protein kinase-like (PK-like)"/>
    <property type="match status" value="1"/>
</dbReference>
<dbReference type="InterPro" id="IPR039417">
    <property type="entry name" value="Peptidase_C1A_papain-like"/>
</dbReference>
<dbReference type="PANTHER" id="PTHR12411">
    <property type="entry name" value="CYSTEINE PROTEASE FAMILY C1-RELATED"/>
    <property type="match status" value="1"/>
</dbReference>
<dbReference type="Gene3D" id="3.90.70.10">
    <property type="entry name" value="Cysteine proteinases"/>
    <property type="match status" value="1"/>
</dbReference>
<protein>
    <submittedName>
        <fullName evidence="11">Uncharacterized protein</fullName>
    </submittedName>
</protein>
<evidence type="ECO:0000256" key="6">
    <source>
        <dbReference type="ARBA" id="ARBA00023157"/>
    </source>
</evidence>
<dbReference type="PROSITE" id="PS50941">
    <property type="entry name" value="CHIT_BIND_I_2"/>
    <property type="match status" value="1"/>
</dbReference>
<dbReference type="GO" id="GO:0006508">
    <property type="term" value="P:proteolysis"/>
    <property type="evidence" value="ECO:0007669"/>
    <property type="project" value="UniProtKB-KW"/>
</dbReference>